<reference evidence="1 2" key="1">
    <citation type="submission" date="2013-07" db="EMBL/GenBank/DDBJ databases">
        <title>Comparative Genomic and Metabolomic Analysis of Twelve Strains of Pseudoalteromonas luteoviolacea.</title>
        <authorList>
            <person name="Vynne N.G."/>
            <person name="Mansson M."/>
            <person name="Gram L."/>
        </authorList>
    </citation>
    <scope>NUCLEOTIDE SEQUENCE [LARGE SCALE GENOMIC DNA]</scope>
    <source>
        <strain evidence="1 2">NCIMB 1942</strain>
    </source>
</reference>
<evidence type="ECO:0000313" key="2">
    <source>
        <dbReference type="Proteomes" id="UP000076587"/>
    </source>
</evidence>
<dbReference type="AlphaFoldDB" id="A0A167HVL8"/>
<accession>A0A167HVL8</accession>
<name>A0A167HVL8_9GAMM</name>
<comment type="caution">
    <text evidence="1">The sequence shown here is derived from an EMBL/GenBank/DDBJ whole genome shotgun (WGS) entry which is preliminary data.</text>
</comment>
<proteinExistence type="predicted"/>
<protein>
    <submittedName>
        <fullName evidence="1">Uncharacterized protein</fullName>
    </submittedName>
</protein>
<dbReference type="EMBL" id="AUXT01000005">
    <property type="protein sequence ID" value="KZN58580.1"/>
    <property type="molecule type" value="Genomic_DNA"/>
</dbReference>
<evidence type="ECO:0000313" key="1">
    <source>
        <dbReference type="EMBL" id="KZN58580.1"/>
    </source>
</evidence>
<dbReference type="Proteomes" id="UP000076587">
    <property type="component" value="Unassembled WGS sequence"/>
</dbReference>
<dbReference type="PATRIC" id="fig|1365253.3.peg.132"/>
<gene>
    <name evidence="1" type="ORF">N482_21505</name>
</gene>
<sequence>MLLFTFSSLLLLNVCSEPRQSLSYDEFFKSTQALNWFAVSGMARVQNEDLTKTMPFDEHYLKSRHGLLHSVNMAGLSEEQRESINYLKIQERYPERFFAWPSHIDVIKHAYKVVSDESLDDWLKLVLARLKEGRKSNVILSRLERMQLLDYLTGSKFDSAEKQALVHYLSEYKARSGIGLYQLTNGKEWYQSKLNYYSGQTHDPYELTTFLSARITAVDGPIEISIKDTEPSLPAILEITATYCDAKPGLNWRDSYVDIKTTLANCYEHIPLSEWKVLTVVAEVDLGIHLYAWSQGQAMHRLQSRLALNDAQAHALLKNIAFHPASNMAILPYIEALSTI</sequence>
<organism evidence="1 2">
    <name type="scientific">Pseudoalteromonas luteoviolacea NCIMB 1942</name>
    <dbReference type="NCBI Taxonomy" id="1365253"/>
    <lineage>
        <taxon>Bacteria</taxon>
        <taxon>Pseudomonadati</taxon>
        <taxon>Pseudomonadota</taxon>
        <taxon>Gammaproteobacteria</taxon>
        <taxon>Alteromonadales</taxon>
        <taxon>Pseudoalteromonadaceae</taxon>
        <taxon>Pseudoalteromonas</taxon>
    </lineage>
</organism>